<dbReference type="CTD" id="36346955"/>
<gene>
    <name evidence="1" type="ORF">EGR_11242</name>
</gene>
<protein>
    <submittedName>
        <fullName evidence="1">Uncharacterized protein</fullName>
    </submittedName>
</protein>
<reference evidence="1 2" key="1">
    <citation type="journal article" date="2013" name="Nat. Genet.">
        <title>The genome of the hydatid tapeworm Echinococcus granulosus.</title>
        <authorList>
            <person name="Zheng H."/>
            <person name="Zhang W."/>
            <person name="Zhang L."/>
            <person name="Zhang Z."/>
            <person name="Li J."/>
            <person name="Lu G."/>
            <person name="Zhu Y."/>
            <person name="Wang Y."/>
            <person name="Huang Y."/>
            <person name="Liu J."/>
            <person name="Kang H."/>
            <person name="Chen J."/>
            <person name="Wang L."/>
            <person name="Chen A."/>
            <person name="Yu S."/>
            <person name="Gao Z."/>
            <person name="Jin L."/>
            <person name="Gu W."/>
            <person name="Wang Z."/>
            <person name="Zhao L."/>
            <person name="Shi B."/>
            <person name="Wen H."/>
            <person name="Lin R."/>
            <person name="Jones M.K."/>
            <person name="Brejova B."/>
            <person name="Vinar T."/>
            <person name="Zhao G."/>
            <person name="McManus D.P."/>
            <person name="Chen Z."/>
            <person name="Zhou Y."/>
            <person name="Wang S."/>
        </authorList>
    </citation>
    <scope>NUCLEOTIDE SEQUENCE [LARGE SCALE GENOMIC DNA]</scope>
</reference>
<comment type="caution">
    <text evidence="1">The sequence shown here is derived from an EMBL/GenBank/DDBJ whole genome shotgun (WGS) entry which is preliminary data.</text>
</comment>
<keyword evidence="2" id="KW-1185">Reference proteome</keyword>
<dbReference type="KEGG" id="egl:EGR_11242"/>
<organism evidence="1 2">
    <name type="scientific">Echinococcus granulosus</name>
    <name type="common">Hydatid tapeworm</name>
    <dbReference type="NCBI Taxonomy" id="6210"/>
    <lineage>
        <taxon>Eukaryota</taxon>
        <taxon>Metazoa</taxon>
        <taxon>Spiralia</taxon>
        <taxon>Lophotrochozoa</taxon>
        <taxon>Platyhelminthes</taxon>
        <taxon>Cestoda</taxon>
        <taxon>Eucestoda</taxon>
        <taxon>Cyclophyllidea</taxon>
        <taxon>Taeniidae</taxon>
        <taxon>Echinococcus</taxon>
        <taxon>Echinococcus granulosus group</taxon>
    </lineage>
</organism>
<dbReference type="Proteomes" id="UP000019149">
    <property type="component" value="Unassembled WGS sequence"/>
</dbReference>
<proteinExistence type="predicted"/>
<dbReference type="GeneID" id="36346955"/>
<sequence>MPVRSVRREPRQSIMRLSSAFIRSYSPSLKKGVYHLRSIDEMRWSVPMKV</sequence>
<evidence type="ECO:0000313" key="1">
    <source>
        <dbReference type="EMBL" id="EUB53901.1"/>
    </source>
</evidence>
<name>W6U0B8_ECHGR</name>
<accession>W6U0B8</accession>
<evidence type="ECO:0000313" key="2">
    <source>
        <dbReference type="Proteomes" id="UP000019149"/>
    </source>
</evidence>
<dbReference type="EMBL" id="APAU02000604">
    <property type="protein sequence ID" value="EUB53901.1"/>
    <property type="molecule type" value="Genomic_DNA"/>
</dbReference>
<dbReference type="RefSeq" id="XP_024345097.1">
    <property type="nucleotide sequence ID" value="XM_024500489.1"/>
</dbReference>
<dbReference type="AlphaFoldDB" id="W6U0B8"/>